<dbReference type="OrthoDB" id="850330at2"/>
<proteinExistence type="predicted"/>
<dbReference type="InterPro" id="IPR011250">
    <property type="entry name" value="OMP/PagP_B-barrel"/>
</dbReference>
<dbReference type="EMBL" id="QRGR01000020">
    <property type="protein sequence ID" value="RDV13820.1"/>
    <property type="molecule type" value="Genomic_DNA"/>
</dbReference>
<reference evidence="5" key="1">
    <citation type="submission" date="2018-08" db="EMBL/GenBank/DDBJ databases">
        <authorList>
            <person name="Liu Z.-W."/>
            <person name="Du Z.-J."/>
        </authorList>
    </citation>
    <scope>NUCLEOTIDE SEQUENCE [LARGE SCALE GENOMIC DNA]</scope>
    <source>
        <strain evidence="5">H4X</strain>
    </source>
</reference>
<evidence type="ECO:0000256" key="2">
    <source>
        <dbReference type="SAM" id="SignalP"/>
    </source>
</evidence>
<keyword evidence="1 2" id="KW-0732">Signal</keyword>
<evidence type="ECO:0000256" key="1">
    <source>
        <dbReference type="ARBA" id="ARBA00022729"/>
    </source>
</evidence>
<dbReference type="Proteomes" id="UP000256708">
    <property type="component" value="Unassembled WGS sequence"/>
</dbReference>
<dbReference type="Pfam" id="PF13505">
    <property type="entry name" value="OMP_b-brl"/>
    <property type="match status" value="1"/>
</dbReference>
<sequence>MKTSLLLFLLILFASSAIAQQPDEVSPDDGRLYIGAGITTIPYHIYYKERKNTGLVRSGYFTPITIALRYELSERASVQVSIGYGGDTHEIEGIGGTFDNPVHFTARSRTNAIAFPVSGQFILLNAFKRFPVYATASMIPVFGTTKASVTENSIVVSDTKDKGMDIFAIAGLGGRYKISNRFTGYLEYYFFKKNLTGGNSMHYDWEQFATRSRRIYKSLALGVNYRLQKVE</sequence>
<dbReference type="SUPFAM" id="SSF56925">
    <property type="entry name" value="OMPA-like"/>
    <property type="match status" value="1"/>
</dbReference>
<evidence type="ECO:0000313" key="5">
    <source>
        <dbReference type="Proteomes" id="UP000256708"/>
    </source>
</evidence>
<feature type="domain" description="Outer membrane protein beta-barrel" evidence="3">
    <location>
        <begin position="10"/>
        <end position="195"/>
    </location>
</feature>
<name>A0A3D8L8T5_9BACT</name>
<evidence type="ECO:0000259" key="3">
    <source>
        <dbReference type="Pfam" id="PF13505"/>
    </source>
</evidence>
<feature type="signal peptide" evidence="2">
    <location>
        <begin position="1"/>
        <end position="19"/>
    </location>
</feature>
<feature type="chain" id="PRO_5017759501" description="Outer membrane protein beta-barrel domain-containing protein" evidence="2">
    <location>
        <begin position="20"/>
        <end position="231"/>
    </location>
</feature>
<protein>
    <recommendedName>
        <fullName evidence="3">Outer membrane protein beta-barrel domain-containing protein</fullName>
    </recommendedName>
</protein>
<organism evidence="4 5">
    <name type="scientific">Pontibacter diazotrophicus</name>
    <dbReference type="NCBI Taxonomy" id="1400979"/>
    <lineage>
        <taxon>Bacteria</taxon>
        <taxon>Pseudomonadati</taxon>
        <taxon>Bacteroidota</taxon>
        <taxon>Cytophagia</taxon>
        <taxon>Cytophagales</taxon>
        <taxon>Hymenobacteraceae</taxon>
        <taxon>Pontibacter</taxon>
    </lineage>
</organism>
<evidence type="ECO:0000313" key="4">
    <source>
        <dbReference type="EMBL" id="RDV13820.1"/>
    </source>
</evidence>
<dbReference type="AlphaFoldDB" id="A0A3D8L8T5"/>
<comment type="caution">
    <text evidence="4">The sequence shown here is derived from an EMBL/GenBank/DDBJ whole genome shotgun (WGS) entry which is preliminary data.</text>
</comment>
<gene>
    <name evidence="4" type="ORF">DXT99_17470</name>
</gene>
<dbReference type="RefSeq" id="WP_115566868.1">
    <property type="nucleotide sequence ID" value="NZ_QRGR01000020.1"/>
</dbReference>
<accession>A0A3D8L8T5</accession>
<dbReference type="InterPro" id="IPR027385">
    <property type="entry name" value="Beta-barrel_OMP"/>
</dbReference>
<keyword evidence="5" id="KW-1185">Reference proteome</keyword>